<dbReference type="RefSeq" id="WP_221489991.1">
    <property type="nucleotide sequence ID" value="NZ_BAAAUI010000041.1"/>
</dbReference>
<dbReference type="InterPro" id="IPR021459">
    <property type="entry name" value="GH101-related"/>
</dbReference>
<dbReference type="Pfam" id="PF11308">
    <property type="entry name" value="Glyco_hydro_129"/>
    <property type="match status" value="1"/>
</dbReference>
<comment type="caution">
    <text evidence="2">The sequence shown here is derived from an EMBL/GenBank/DDBJ whole genome shotgun (WGS) entry which is preliminary data.</text>
</comment>
<name>A0A7W7CE16_9PSEU</name>
<dbReference type="EMBL" id="JACHMH010000001">
    <property type="protein sequence ID" value="MBB4678093.1"/>
    <property type="molecule type" value="Genomic_DNA"/>
</dbReference>
<protein>
    <recommendedName>
        <fullName evidence="4">Glycosyl hydrolases related to GH101 family, GHL1-GHL3</fullName>
    </recommendedName>
</protein>
<accession>A0A7W7CE16</accession>
<evidence type="ECO:0000256" key="1">
    <source>
        <dbReference type="SAM" id="SignalP"/>
    </source>
</evidence>
<proteinExistence type="predicted"/>
<evidence type="ECO:0008006" key="4">
    <source>
        <dbReference type="Google" id="ProtNLM"/>
    </source>
</evidence>
<gene>
    <name evidence="2" type="ORF">HNR67_004211</name>
</gene>
<feature type="signal peptide" evidence="1">
    <location>
        <begin position="1"/>
        <end position="26"/>
    </location>
</feature>
<sequence>MRTSRERAVSVGLALALLLTGSPAVAEPAAGEVLFPVTGGVLRLRPSTMEITGPALVSAGVDGLGPVTDLRRDRDGVSWQYPERGYRVRAGVRDGRLRVTVHGGRDSLRWPVTGADPATTRLAVPRGEGLSVPVTDTWWAERLGSVPVSGGLTLPFWGQTVGGRGVSYLVSTEIGTDLAVSTVDKRLHATAEHTFTDRTPDYTVDFGLTDGSPVAAAADYRRFLAARGGLGNLRAKIKANPAAEKLLGALHAYGWGQARQVEGVRRLRELGIDRLWLGYDGTPMSKEAVTEARQAGYLVGPYDSWDNAQDPATADNPGSVWPGKLWPEGCVRKADGTPETGFGGRGCYLSTAALPDEVYRDRVREWTANGADSYFLDVDAASELFDDHSPAHPMTRQQDRANRLKRMAYLSGERRLVLGSETAAGWANQVLAFNHGSSTPVTNALWKAQRDKANWGAWYPEAAPSFFFKPVELSAELTRFMFDPAVRVPLYQTVLHDSLISTDRWELPLSKLPALAKDRILLALLYNVPPNLVLDQGELDRHGERIAELHKVFSPLHRLAGTEAMTGFRWVDGDPKVQETEFGNGVLRVRADFSTGCVRTSRSQEKYCPSAW</sequence>
<dbReference type="AlphaFoldDB" id="A0A7W7CE16"/>
<dbReference type="Proteomes" id="UP000533598">
    <property type="component" value="Unassembled WGS sequence"/>
</dbReference>
<evidence type="ECO:0000313" key="3">
    <source>
        <dbReference type="Proteomes" id="UP000533598"/>
    </source>
</evidence>
<keyword evidence="1" id="KW-0732">Signal</keyword>
<feature type="chain" id="PRO_5030963682" description="Glycosyl hydrolases related to GH101 family, GHL1-GHL3" evidence="1">
    <location>
        <begin position="27"/>
        <end position="612"/>
    </location>
</feature>
<reference evidence="2 3" key="1">
    <citation type="submission" date="2020-08" db="EMBL/GenBank/DDBJ databases">
        <title>Sequencing the genomes of 1000 actinobacteria strains.</title>
        <authorList>
            <person name="Klenk H.-P."/>
        </authorList>
    </citation>
    <scope>NUCLEOTIDE SEQUENCE [LARGE SCALE GENOMIC DNA]</scope>
    <source>
        <strain evidence="2 3">DSM 44230</strain>
    </source>
</reference>
<evidence type="ECO:0000313" key="2">
    <source>
        <dbReference type="EMBL" id="MBB4678093.1"/>
    </source>
</evidence>
<organism evidence="2 3">
    <name type="scientific">Crossiella cryophila</name>
    <dbReference type="NCBI Taxonomy" id="43355"/>
    <lineage>
        <taxon>Bacteria</taxon>
        <taxon>Bacillati</taxon>
        <taxon>Actinomycetota</taxon>
        <taxon>Actinomycetes</taxon>
        <taxon>Pseudonocardiales</taxon>
        <taxon>Pseudonocardiaceae</taxon>
        <taxon>Crossiella</taxon>
    </lineage>
</organism>
<keyword evidence="3" id="KW-1185">Reference proteome</keyword>